<organism evidence="1">
    <name type="scientific">Papilio polytes</name>
    <name type="common">Common mormon</name>
    <name type="synonym">Swallowtail butterfly</name>
    <dbReference type="NCBI Taxonomy" id="76194"/>
    <lineage>
        <taxon>Eukaryota</taxon>
        <taxon>Metazoa</taxon>
        <taxon>Ecdysozoa</taxon>
        <taxon>Arthropoda</taxon>
        <taxon>Hexapoda</taxon>
        <taxon>Insecta</taxon>
        <taxon>Pterygota</taxon>
        <taxon>Neoptera</taxon>
        <taxon>Endopterygota</taxon>
        <taxon>Lepidoptera</taxon>
        <taxon>Glossata</taxon>
        <taxon>Ditrysia</taxon>
        <taxon>Papilionoidea</taxon>
        <taxon>Papilionidae</taxon>
        <taxon>Papilioninae</taxon>
        <taxon>Papilio</taxon>
    </lineage>
</organism>
<accession>I4DSC5</accession>
<reference evidence="1" key="1">
    <citation type="journal article" date="2012" name="BMC Biol.">
        <title>Comprehensive microarray-based analysis for stage-specific larval camouflage pattern-associated genes in the swallowtail butterfly, Papilio xuthus.</title>
        <authorList>
            <person name="Futahashi R."/>
            <person name="Shirataki H."/>
            <person name="Narita T."/>
            <person name="Mita K."/>
            <person name="Fujiwara H."/>
        </authorList>
    </citation>
    <scope>NUCLEOTIDE SEQUENCE</scope>
    <source>
        <tissue evidence="1">Epidermis</tissue>
    </source>
</reference>
<dbReference type="EMBL" id="AK405595">
    <property type="protein sequence ID" value="BAM20815.1"/>
    <property type="molecule type" value="mRNA"/>
</dbReference>
<dbReference type="AlphaFoldDB" id="I4DSC5"/>
<name>I4DSC5_PAPPL</name>
<proteinExistence type="evidence at transcript level"/>
<evidence type="ECO:0000313" key="1">
    <source>
        <dbReference type="EMBL" id="BAM20815.1"/>
    </source>
</evidence>
<sequence length="67" mass="7712">MLLWITNAVKPILNRLFFQRLYVLTLSTVVDTRGVPLTETLPCSLQHKLLPNNHLGSSLQKLRENKK</sequence>
<protein>
    <submittedName>
        <fullName evidence="1">Uncharacterized protein</fullName>
    </submittedName>
</protein>